<evidence type="ECO:0000313" key="4">
    <source>
        <dbReference type="EMBL" id="RUO79722.1"/>
    </source>
</evidence>
<feature type="domain" description="DUF5117" evidence="3">
    <location>
        <begin position="85"/>
        <end position="276"/>
    </location>
</feature>
<sequence>MLKQLARGLALAAALLATAAFAKQPSTLPSIEQFTQSMKAEQGLLTFYQQQQHIYLAVPKKSAQYIFQSSLPWGLGSNDIGLDRGQLGATRLVHFAIHPNKVLLVQDNTQFRASSDRQEEVESVNQAFADSVIAGFTPVAESDQALLIDYTDFLLSDIHHVSETLANTEQGSYRLDPQRSSIYLPRSKAFPKNTELEAVLTYSGDAKGQYVNQVAADATALTLHSHHSFIQLPDDNYRPRKFNPQAGFWAETYQDYSVALDQPIQQQRIPRHRLRKADPIASVSEAQQPLIYYLDRGVPEPIKSALMEGASWWQQAFTAIGFDNAFQVKLLPEGADPMDVRYNVIQWVHRATRGWSYGSSVIDPRTGEIIKGHVTLGSLRVRQDIKIATALLAPFYDDRAELAQKVQAVALARIRQLAAHEVGHTLGLAHNFAASTDQRASVMDYPQPLVSLTTDNTLDVSQAYTDGLGVWDKQAIAYGYSDFGGIAEESQLLDKILAKNQALGLHFISDRDARAASGAHPLAHLWDNGSDPVTELQRLMTVRNTVIQRFDTELLAPDQPLSDLMEYWVPVYAMHRYQIEAAVKWLAGVNYDYALASESTAKATPLAASQQRRALQQLLQTLTIDNLQVPARIREKLLPLAYGQADSRERFEGRTGLVPDPVSMAEALAEHTLSLMLNPERLNRLYQQHGYQTNIPSVAEVANALLEQTRVTQQQQPLSERLRLLVVNDLIRSASDHNTAPEVQLSLQQQLQRYAVGLANQGAAADKLLASAIQQYLDSGQWRYQFTPRTLPPGSPI</sequence>
<reference evidence="4 5" key="1">
    <citation type="journal article" date="2011" name="Front. Microbiol.">
        <title>Genomic signatures of strain selection and enhancement in Bacillus atrophaeus var. globigii, a historical biowarfare simulant.</title>
        <authorList>
            <person name="Gibbons H.S."/>
            <person name="Broomall S.M."/>
            <person name="McNew L.A."/>
            <person name="Daligault H."/>
            <person name="Chapman C."/>
            <person name="Bruce D."/>
            <person name="Karavis M."/>
            <person name="Krepps M."/>
            <person name="McGregor P.A."/>
            <person name="Hong C."/>
            <person name="Park K.H."/>
            <person name="Akmal A."/>
            <person name="Feldman A."/>
            <person name="Lin J.S."/>
            <person name="Chang W.E."/>
            <person name="Higgs B.W."/>
            <person name="Demirev P."/>
            <person name="Lindquist J."/>
            <person name="Liem A."/>
            <person name="Fochler E."/>
            <person name="Read T.D."/>
            <person name="Tapia R."/>
            <person name="Johnson S."/>
            <person name="Bishop-Lilly K.A."/>
            <person name="Detter C."/>
            <person name="Han C."/>
            <person name="Sozhamannan S."/>
            <person name="Rosenzweig C.N."/>
            <person name="Skowronski E.W."/>
        </authorList>
    </citation>
    <scope>NUCLEOTIDE SEQUENCE [LARGE SCALE GENOMIC DNA]</scope>
    <source>
        <strain evidence="4 5">CC-PW-9</strain>
    </source>
</reference>
<dbReference type="InterPro" id="IPR024079">
    <property type="entry name" value="MetalloPept_cat_dom_sf"/>
</dbReference>
<dbReference type="CDD" id="cd04276">
    <property type="entry name" value="ZnMc_MMP_like_2"/>
    <property type="match status" value="1"/>
</dbReference>
<feature type="chain" id="PRO_5019464868" evidence="1">
    <location>
        <begin position="23"/>
        <end position="797"/>
    </location>
</feature>
<dbReference type="Proteomes" id="UP000287996">
    <property type="component" value="Unassembled WGS sequence"/>
</dbReference>
<dbReference type="GO" id="GO:0008237">
    <property type="term" value="F:metallopeptidase activity"/>
    <property type="evidence" value="ECO:0007669"/>
    <property type="project" value="InterPro"/>
</dbReference>
<evidence type="ECO:0000256" key="1">
    <source>
        <dbReference type="SAM" id="SignalP"/>
    </source>
</evidence>
<dbReference type="InterPro" id="IPR034032">
    <property type="entry name" value="Zn_MMP-like_bac"/>
</dbReference>
<organism evidence="4 5">
    <name type="scientific">Idiomarina tyrosinivorans</name>
    <dbReference type="NCBI Taxonomy" id="1445662"/>
    <lineage>
        <taxon>Bacteria</taxon>
        <taxon>Pseudomonadati</taxon>
        <taxon>Pseudomonadota</taxon>
        <taxon>Gammaproteobacteria</taxon>
        <taxon>Alteromonadales</taxon>
        <taxon>Idiomarinaceae</taxon>
        <taxon>Idiomarina</taxon>
    </lineage>
</organism>
<keyword evidence="1" id="KW-0732">Signal</keyword>
<dbReference type="Pfam" id="PF17148">
    <property type="entry name" value="DUF5117"/>
    <property type="match status" value="1"/>
</dbReference>
<dbReference type="RefSeq" id="WP_126842230.1">
    <property type="nucleotide sequence ID" value="NZ_PIQH01000008.1"/>
</dbReference>
<dbReference type="InterPro" id="IPR032534">
    <property type="entry name" value="EcxA_zinc-bd"/>
</dbReference>
<evidence type="ECO:0000259" key="3">
    <source>
        <dbReference type="Pfam" id="PF17148"/>
    </source>
</evidence>
<dbReference type="OrthoDB" id="9776599at2"/>
<gene>
    <name evidence="4" type="ORF">CWI84_08805</name>
</gene>
<dbReference type="AlphaFoldDB" id="A0A432ZPF0"/>
<dbReference type="PANTHER" id="PTHR38478:SF1">
    <property type="entry name" value="ZINC DEPENDENT METALLOPROTEASE DOMAIN LIPOPROTEIN"/>
    <property type="match status" value="1"/>
</dbReference>
<dbReference type="SUPFAM" id="SSF55486">
    <property type="entry name" value="Metalloproteases ('zincins'), catalytic domain"/>
    <property type="match status" value="1"/>
</dbReference>
<evidence type="ECO:0000313" key="5">
    <source>
        <dbReference type="Proteomes" id="UP000287996"/>
    </source>
</evidence>
<proteinExistence type="predicted"/>
<feature type="signal peptide" evidence="1">
    <location>
        <begin position="1"/>
        <end position="22"/>
    </location>
</feature>
<name>A0A432ZPF0_9GAMM</name>
<accession>A0A432ZPF0</accession>
<protein>
    <submittedName>
        <fullName evidence="4">Peptidase</fullName>
    </submittedName>
</protein>
<dbReference type="EMBL" id="PIQH01000008">
    <property type="protein sequence ID" value="RUO79722.1"/>
    <property type="molecule type" value="Genomic_DNA"/>
</dbReference>
<feature type="domain" description="EcxA zinc-binding" evidence="2">
    <location>
        <begin position="406"/>
        <end position="708"/>
    </location>
</feature>
<comment type="caution">
    <text evidence="4">The sequence shown here is derived from an EMBL/GenBank/DDBJ whole genome shotgun (WGS) entry which is preliminary data.</text>
</comment>
<dbReference type="PANTHER" id="PTHR38478">
    <property type="entry name" value="PEPTIDASE M1A AND M12B"/>
    <property type="match status" value="1"/>
</dbReference>
<keyword evidence="5" id="KW-1185">Reference proteome</keyword>
<dbReference type="Gene3D" id="3.40.390.10">
    <property type="entry name" value="Collagenase (Catalytic Domain)"/>
    <property type="match status" value="1"/>
</dbReference>
<dbReference type="InterPro" id="IPR033413">
    <property type="entry name" value="DUF5117"/>
</dbReference>
<evidence type="ECO:0000259" key="2">
    <source>
        <dbReference type="Pfam" id="PF16313"/>
    </source>
</evidence>
<dbReference type="Pfam" id="PF16313">
    <property type="entry name" value="DUF4953"/>
    <property type="match status" value="1"/>
</dbReference>